<proteinExistence type="predicted"/>
<comment type="caution">
    <text evidence="3">The sequence shown here is derived from an EMBL/GenBank/DDBJ whole genome shotgun (WGS) entry which is preliminary data.</text>
</comment>
<keyword evidence="1" id="KW-0472">Membrane</keyword>
<protein>
    <submittedName>
        <fullName evidence="3">Uncharacterized protein</fullName>
    </submittedName>
</protein>
<organism evidence="3 4">
    <name type="scientific">Arctia plantaginis</name>
    <name type="common">Wood tiger moth</name>
    <name type="synonym">Phalaena plantaginis</name>
    <dbReference type="NCBI Taxonomy" id="874455"/>
    <lineage>
        <taxon>Eukaryota</taxon>
        <taxon>Metazoa</taxon>
        <taxon>Ecdysozoa</taxon>
        <taxon>Arthropoda</taxon>
        <taxon>Hexapoda</taxon>
        <taxon>Insecta</taxon>
        <taxon>Pterygota</taxon>
        <taxon>Neoptera</taxon>
        <taxon>Endopterygota</taxon>
        <taxon>Lepidoptera</taxon>
        <taxon>Glossata</taxon>
        <taxon>Ditrysia</taxon>
        <taxon>Noctuoidea</taxon>
        <taxon>Erebidae</taxon>
        <taxon>Arctiinae</taxon>
        <taxon>Arctia</taxon>
    </lineage>
</organism>
<gene>
    <name evidence="3" type="ORF">APLA_LOCUS15313</name>
    <name evidence="2" type="ORF">APLA_LOCUS9426</name>
</gene>
<evidence type="ECO:0000313" key="3">
    <source>
        <dbReference type="EMBL" id="CAB3256307.1"/>
    </source>
</evidence>
<dbReference type="Proteomes" id="UP000494106">
    <property type="component" value="Unassembled WGS sequence"/>
</dbReference>
<evidence type="ECO:0000313" key="5">
    <source>
        <dbReference type="Proteomes" id="UP000494256"/>
    </source>
</evidence>
<dbReference type="Proteomes" id="UP000494256">
    <property type="component" value="Unassembled WGS sequence"/>
</dbReference>
<sequence length="76" mass="8619">MEKKSFCMVTLKAGSDSLHSSQLKESPFLFHSVGVYLGYYTWIVIRGECQKKLFSVVFQSDFILPLTKNGQGKDSH</sequence>
<keyword evidence="1" id="KW-0812">Transmembrane</keyword>
<evidence type="ECO:0000313" key="2">
    <source>
        <dbReference type="EMBL" id="CAB3241097.1"/>
    </source>
</evidence>
<evidence type="ECO:0000256" key="1">
    <source>
        <dbReference type="SAM" id="Phobius"/>
    </source>
</evidence>
<keyword evidence="4" id="KW-1185">Reference proteome</keyword>
<evidence type="ECO:0000313" key="4">
    <source>
        <dbReference type="Proteomes" id="UP000494106"/>
    </source>
</evidence>
<keyword evidence="1" id="KW-1133">Transmembrane helix</keyword>
<reference evidence="4 5" key="1">
    <citation type="submission" date="2020-04" db="EMBL/GenBank/DDBJ databases">
        <authorList>
            <person name="Wallbank WR R."/>
            <person name="Pardo Diaz C."/>
            <person name="Kozak K."/>
            <person name="Martin S."/>
            <person name="Jiggins C."/>
            <person name="Moest M."/>
            <person name="Warren A I."/>
            <person name="Byers J.R.P. K."/>
            <person name="Montejo-Kovacevich G."/>
            <person name="Yen C E."/>
        </authorList>
    </citation>
    <scope>NUCLEOTIDE SEQUENCE [LARGE SCALE GENOMIC DNA]</scope>
</reference>
<accession>A0A8S1BGY5</accession>
<name>A0A8S1BGY5_ARCPL</name>
<dbReference type="AlphaFoldDB" id="A0A8S1BGY5"/>
<dbReference type="EMBL" id="CADEBC010000586">
    <property type="protein sequence ID" value="CAB3256307.1"/>
    <property type="molecule type" value="Genomic_DNA"/>
</dbReference>
<dbReference type="EMBL" id="CADEBD010000309">
    <property type="protein sequence ID" value="CAB3241097.1"/>
    <property type="molecule type" value="Genomic_DNA"/>
</dbReference>
<feature type="transmembrane region" description="Helical" evidence="1">
    <location>
        <begin position="28"/>
        <end position="45"/>
    </location>
</feature>